<feature type="region of interest" description="Disordered" evidence="1">
    <location>
        <begin position="230"/>
        <end position="272"/>
    </location>
</feature>
<dbReference type="Proteomes" id="UP001501532">
    <property type="component" value="Unassembled WGS sequence"/>
</dbReference>
<feature type="region of interest" description="Disordered" evidence="1">
    <location>
        <begin position="902"/>
        <end position="935"/>
    </location>
</feature>
<evidence type="ECO:0008006" key="4">
    <source>
        <dbReference type="Google" id="ProtNLM"/>
    </source>
</evidence>
<dbReference type="EMBL" id="BAAAUF010000013">
    <property type="protein sequence ID" value="GAA3037086.1"/>
    <property type="molecule type" value="Genomic_DNA"/>
</dbReference>
<name>A0ABP6L9V9_9ACTN</name>
<organism evidence="2 3">
    <name type="scientific">Streptomyces glomeratus</name>
    <dbReference type="NCBI Taxonomy" id="284452"/>
    <lineage>
        <taxon>Bacteria</taxon>
        <taxon>Bacillati</taxon>
        <taxon>Actinomycetota</taxon>
        <taxon>Actinomycetes</taxon>
        <taxon>Kitasatosporales</taxon>
        <taxon>Streptomycetaceae</taxon>
        <taxon>Streptomyces</taxon>
    </lineage>
</organism>
<keyword evidence="3" id="KW-1185">Reference proteome</keyword>
<dbReference type="InterPro" id="IPR025048">
    <property type="entry name" value="DUF3987"/>
</dbReference>
<evidence type="ECO:0000313" key="3">
    <source>
        <dbReference type="Proteomes" id="UP001501532"/>
    </source>
</evidence>
<protein>
    <recommendedName>
        <fullName evidence="4">DUF3987 domain-containing protein</fullName>
    </recommendedName>
</protein>
<dbReference type="RefSeq" id="WP_234512991.1">
    <property type="nucleotide sequence ID" value="NZ_BAAAUF010000013.1"/>
</dbReference>
<feature type="compositionally biased region" description="Basic and acidic residues" evidence="1">
    <location>
        <begin position="396"/>
        <end position="418"/>
    </location>
</feature>
<reference evidence="3" key="1">
    <citation type="journal article" date="2019" name="Int. J. Syst. Evol. Microbiol.">
        <title>The Global Catalogue of Microorganisms (GCM) 10K type strain sequencing project: providing services to taxonomists for standard genome sequencing and annotation.</title>
        <authorList>
            <consortium name="The Broad Institute Genomics Platform"/>
            <consortium name="The Broad Institute Genome Sequencing Center for Infectious Disease"/>
            <person name="Wu L."/>
            <person name="Ma J."/>
        </authorList>
    </citation>
    <scope>NUCLEOTIDE SEQUENCE [LARGE SCALE GENOMIC DNA]</scope>
    <source>
        <strain evidence="3">JCM 9091</strain>
    </source>
</reference>
<feature type="region of interest" description="Disordered" evidence="1">
    <location>
        <begin position="396"/>
        <end position="427"/>
    </location>
</feature>
<evidence type="ECO:0000256" key="1">
    <source>
        <dbReference type="SAM" id="MobiDB-lite"/>
    </source>
</evidence>
<accession>A0ABP6L9V9</accession>
<sequence length="935" mass="101000">MSRFKTASVLADNGVTGEWLKAQFGEAGGLIALSCVGDWSGVQVESVDQALNTIARWNGQGVSGIYARATTVRERLAPGKRGGAADTHTLIDMWSDIDIAGPGHKDQNLPLDDEQALRVYTESGLPPHTQLIHSGGGLYVRTSFTVPLIVGEDVDLDEAARLATDWQRVLGLSAERLSCSYGTGVGDLSRVLRVPGTVNRKIVTEPRVCRVLESGGPRYSFTELRETVDRLLPKTPSPRRSDKTDATRLSSRQTDRRQGSVSSVSGNRGPLGILGEHHAVPDVLEAAGWSYREQAPGACRVCGSGGCQLWSYPGWDPQTSGTGANVHKDGAAITVWSETPGLPTGQVMSAGQLFAHLHHGGNESEAARDILRAAHGRPSTTAAADLPEAVLAEVREATTERTRVPDKTDATPARGHDADPEDGSVSSVREVEPVWDAPVPIDRPPLPGFPLMLLGKSLSGMVEAIAKATQVAPDLPAMMALPCITAAIGGRAYVRIRPGWSEPVTLWTVGVALPGERKTGVEERLTGPLREEEIRLRAETEPVIEQTKQRIRIAEERLKDAEKNAIKAKPENAQLAADDAVIALQTLQDIGQPPALPSLFWGDITPAAMPVKASENAGRGAVLDSEGVFFANVTGRRFGNGSPDTTFALQAYDGKAVPVHRVQRGSTELTAAHLTLGLLVQPVILQGLARSEDDEVLHNGFVQRPLYSYPESNLGQRDPRAAVPVPETVAADYSQRIKNLVAKLWEAEAPRVLAFTPEANEFMYRFEEHLEPRMGNLGDLRPIMSWASKLPAKLARIAAALTLYDNSDATEVTGPYIAAAISMAPYFIAHARLCLDLMGANRDAQLTPGRDVLAWLRAREKPAEPFSLRDVQRGVQKKWALDGGADAIHAAVNHLEDLGWVARKPDPDREGKTGRKPSPKYDVHPWIYDPPMETA</sequence>
<feature type="compositionally biased region" description="Basic and acidic residues" evidence="1">
    <location>
        <begin position="903"/>
        <end position="923"/>
    </location>
</feature>
<comment type="caution">
    <text evidence="2">The sequence shown here is derived from an EMBL/GenBank/DDBJ whole genome shotgun (WGS) entry which is preliminary data.</text>
</comment>
<gene>
    <name evidence="2" type="ORF">GCM10010448_19390</name>
</gene>
<evidence type="ECO:0000313" key="2">
    <source>
        <dbReference type="EMBL" id="GAA3037086.1"/>
    </source>
</evidence>
<proteinExistence type="predicted"/>
<dbReference type="Pfam" id="PF13148">
    <property type="entry name" value="DUF3987"/>
    <property type="match status" value="1"/>
</dbReference>